<dbReference type="GO" id="GO:0001681">
    <property type="term" value="F:sialate O-acetylesterase activity"/>
    <property type="evidence" value="ECO:0007669"/>
    <property type="project" value="InterPro"/>
</dbReference>
<evidence type="ECO:0000313" key="4">
    <source>
        <dbReference type="EMBL" id="QDU58942.1"/>
    </source>
</evidence>
<gene>
    <name evidence="4" type="ORF">Pan181_51830</name>
</gene>
<keyword evidence="5" id="KW-1185">Reference proteome</keyword>
<keyword evidence="1" id="KW-0378">Hydrolase</keyword>
<dbReference type="KEGG" id="amuc:Pan181_51830"/>
<evidence type="ECO:0000259" key="3">
    <source>
        <dbReference type="Pfam" id="PF03629"/>
    </source>
</evidence>
<sequence length="623" mass="67795" precursor="true">MQVALVAAACLLATGLSAQASADEGLKFASPFSSGMVLQRDQPITVAGRAAAGADVALQLGEQHRTAKVNSTGNWQVVFDSLPAGGPYELTAKQGDHQQTLSDVLIGDVWLFSGQSNMQMPVREAEGGADEISNADANLSIRLLMVPKSGADQPRDELNASWQHCTPDAVRQFSAVGWFFAKHLRSSAISPDVPLGLIDSSFGGTTVEGWTPAGQLPDIPEQKIRVSMFDMPASHLFNGMIAPLQSYRLKGAVWYQGESNAGAPDVYATLLSNMMQQWRKSFHDAKLPFFVVQLPAYEGRMEGLDYSWLREAEQQACLATDRAWLAVTYDTNPGFDLHPRKKAEIGRRLALLAGREVYGQRVVAHSPQVESVEYRGNQVVVTFDQQISTPAGEPVEGCWIASDPGDYFTAEGSIEGRQLVLQTTKVSQPTAVRIAWGSMPTTNLYNEARLPVVPYRSDQRAADSLAFQPLPTSYRIETSTYALELGRGGSITSLIAGGHQWMSNEPGGGTSIPNMFGPRNLAYVKELGPGRLLAEDDAVHLELVAREQTMEWNVGHHGQEDLEFRMALSPAVQVELQGSTAVLTRDGFQIRIEGVERCDGSHTLVAKIPARDTNTLRLTFAKP</sequence>
<dbReference type="PANTHER" id="PTHR22901">
    <property type="entry name" value="SIALATE O-ACETYLESTERASE"/>
    <property type="match status" value="1"/>
</dbReference>
<dbReference type="Pfam" id="PF03629">
    <property type="entry name" value="SASA"/>
    <property type="match status" value="1"/>
</dbReference>
<reference evidence="4 5" key="1">
    <citation type="submission" date="2019-02" db="EMBL/GenBank/DDBJ databases">
        <title>Deep-cultivation of Planctomycetes and their phenomic and genomic characterization uncovers novel biology.</title>
        <authorList>
            <person name="Wiegand S."/>
            <person name="Jogler M."/>
            <person name="Boedeker C."/>
            <person name="Pinto D."/>
            <person name="Vollmers J."/>
            <person name="Rivas-Marin E."/>
            <person name="Kohn T."/>
            <person name="Peeters S.H."/>
            <person name="Heuer A."/>
            <person name="Rast P."/>
            <person name="Oberbeckmann S."/>
            <person name="Bunk B."/>
            <person name="Jeske O."/>
            <person name="Meyerdierks A."/>
            <person name="Storesund J.E."/>
            <person name="Kallscheuer N."/>
            <person name="Luecker S."/>
            <person name="Lage O.M."/>
            <person name="Pohl T."/>
            <person name="Merkel B.J."/>
            <person name="Hornburger P."/>
            <person name="Mueller R.-W."/>
            <person name="Bruemmer F."/>
            <person name="Labrenz M."/>
            <person name="Spormann A.M."/>
            <person name="Op den Camp H."/>
            <person name="Overmann J."/>
            <person name="Amann R."/>
            <person name="Jetten M.S.M."/>
            <person name="Mascher T."/>
            <person name="Medema M.H."/>
            <person name="Devos D.P."/>
            <person name="Kaster A.-K."/>
            <person name="Ovreas L."/>
            <person name="Rohde M."/>
            <person name="Galperin M.Y."/>
            <person name="Jogler C."/>
        </authorList>
    </citation>
    <scope>NUCLEOTIDE SEQUENCE [LARGE SCALE GENOMIC DNA]</scope>
    <source>
        <strain evidence="4 5">Pan181</strain>
    </source>
</reference>
<protein>
    <recommendedName>
        <fullName evidence="3">Sialate O-acetylesterase domain-containing protein</fullName>
    </recommendedName>
</protein>
<keyword evidence="2" id="KW-0732">Signal</keyword>
<evidence type="ECO:0000313" key="5">
    <source>
        <dbReference type="Proteomes" id="UP000315750"/>
    </source>
</evidence>
<feature type="chain" id="PRO_5022117693" description="Sialate O-acetylesterase domain-containing protein" evidence="2">
    <location>
        <begin position="23"/>
        <end position="623"/>
    </location>
</feature>
<dbReference type="Gene3D" id="2.60.40.10">
    <property type="entry name" value="Immunoglobulins"/>
    <property type="match status" value="1"/>
</dbReference>
<proteinExistence type="predicted"/>
<evidence type="ECO:0000256" key="1">
    <source>
        <dbReference type="ARBA" id="ARBA00022801"/>
    </source>
</evidence>
<accession>A0A518AW43</accession>
<dbReference type="Gene3D" id="3.40.50.1110">
    <property type="entry name" value="SGNH hydrolase"/>
    <property type="match status" value="1"/>
</dbReference>
<dbReference type="PANTHER" id="PTHR22901:SF0">
    <property type="entry name" value="SIALATE O-ACETYLESTERASE"/>
    <property type="match status" value="1"/>
</dbReference>
<feature type="domain" description="Sialate O-acetylesterase" evidence="3">
    <location>
        <begin position="108"/>
        <end position="314"/>
    </location>
</feature>
<evidence type="ECO:0000256" key="2">
    <source>
        <dbReference type="SAM" id="SignalP"/>
    </source>
</evidence>
<dbReference type="EMBL" id="CP036278">
    <property type="protein sequence ID" value="QDU58942.1"/>
    <property type="molecule type" value="Genomic_DNA"/>
</dbReference>
<organism evidence="4 5">
    <name type="scientific">Aeoliella mucimassa</name>
    <dbReference type="NCBI Taxonomy" id="2527972"/>
    <lineage>
        <taxon>Bacteria</taxon>
        <taxon>Pseudomonadati</taxon>
        <taxon>Planctomycetota</taxon>
        <taxon>Planctomycetia</taxon>
        <taxon>Pirellulales</taxon>
        <taxon>Lacipirellulaceae</taxon>
        <taxon>Aeoliella</taxon>
    </lineage>
</organism>
<dbReference type="InterPro" id="IPR039329">
    <property type="entry name" value="SIAE"/>
</dbReference>
<name>A0A518AW43_9BACT</name>
<dbReference type="InterPro" id="IPR036514">
    <property type="entry name" value="SGNH_hydro_sf"/>
</dbReference>
<dbReference type="Proteomes" id="UP000315750">
    <property type="component" value="Chromosome"/>
</dbReference>
<dbReference type="GO" id="GO:0005975">
    <property type="term" value="P:carbohydrate metabolic process"/>
    <property type="evidence" value="ECO:0007669"/>
    <property type="project" value="TreeGrafter"/>
</dbReference>
<dbReference type="AlphaFoldDB" id="A0A518AW43"/>
<feature type="signal peptide" evidence="2">
    <location>
        <begin position="1"/>
        <end position="22"/>
    </location>
</feature>
<dbReference type="SUPFAM" id="SSF52266">
    <property type="entry name" value="SGNH hydrolase"/>
    <property type="match status" value="1"/>
</dbReference>
<dbReference type="InterPro" id="IPR013783">
    <property type="entry name" value="Ig-like_fold"/>
</dbReference>
<dbReference type="InterPro" id="IPR005181">
    <property type="entry name" value="SASA"/>
</dbReference>